<protein>
    <submittedName>
        <fullName evidence="2">Uncharacterized protein</fullName>
    </submittedName>
</protein>
<evidence type="ECO:0000313" key="3">
    <source>
        <dbReference type="Proteomes" id="UP000620124"/>
    </source>
</evidence>
<feature type="compositionally biased region" description="Polar residues" evidence="1">
    <location>
        <begin position="20"/>
        <end position="30"/>
    </location>
</feature>
<evidence type="ECO:0000256" key="1">
    <source>
        <dbReference type="SAM" id="MobiDB-lite"/>
    </source>
</evidence>
<evidence type="ECO:0000313" key="2">
    <source>
        <dbReference type="EMBL" id="KAF7368635.1"/>
    </source>
</evidence>
<name>A0A8H7DBS5_9AGAR</name>
<proteinExistence type="predicted"/>
<organism evidence="2 3">
    <name type="scientific">Mycena venus</name>
    <dbReference type="NCBI Taxonomy" id="2733690"/>
    <lineage>
        <taxon>Eukaryota</taxon>
        <taxon>Fungi</taxon>
        <taxon>Dikarya</taxon>
        <taxon>Basidiomycota</taxon>
        <taxon>Agaricomycotina</taxon>
        <taxon>Agaricomycetes</taxon>
        <taxon>Agaricomycetidae</taxon>
        <taxon>Agaricales</taxon>
        <taxon>Marasmiineae</taxon>
        <taxon>Mycenaceae</taxon>
        <taxon>Mycena</taxon>
    </lineage>
</organism>
<gene>
    <name evidence="2" type="ORF">MVEN_00187600</name>
</gene>
<feature type="region of interest" description="Disordered" evidence="1">
    <location>
        <begin position="185"/>
        <end position="215"/>
    </location>
</feature>
<dbReference type="AlphaFoldDB" id="A0A8H7DBS5"/>
<feature type="compositionally biased region" description="Basic and acidic residues" evidence="1">
    <location>
        <begin position="116"/>
        <end position="126"/>
    </location>
</feature>
<dbReference type="OrthoDB" id="2979061at2759"/>
<reference evidence="2" key="1">
    <citation type="submission" date="2020-05" db="EMBL/GenBank/DDBJ databases">
        <title>Mycena genomes resolve the evolution of fungal bioluminescence.</title>
        <authorList>
            <person name="Tsai I.J."/>
        </authorList>
    </citation>
    <scope>NUCLEOTIDE SEQUENCE</scope>
    <source>
        <strain evidence="2">CCC161011</strain>
    </source>
</reference>
<dbReference type="Proteomes" id="UP000620124">
    <property type="component" value="Unassembled WGS sequence"/>
</dbReference>
<keyword evidence="3" id="KW-1185">Reference proteome</keyword>
<feature type="region of interest" description="Disordered" evidence="1">
    <location>
        <begin position="1"/>
        <end position="126"/>
    </location>
</feature>
<feature type="compositionally biased region" description="Polar residues" evidence="1">
    <location>
        <begin position="46"/>
        <end position="62"/>
    </location>
</feature>
<sequence>MPATLLSRSWESSVLHPTKYASTSRTSQPLSAVRSPPQFQSQSQSTSGRLGTSVPPTLSNSGAAPHRFPDRDSLRGSTTAREAHISGRAASSSSPSPAPPSSPYAPSARTKQYATRGERSPRDRAYRCMHTERFPGPFYTANLMHMLMQTSHHFSGKSKSNSTRRRRPLASCVPNTVGVSMWIVKPESESRTVPPRGTGNGNEKSTQKPTRTRSRPVSGYFYRVEPEAAEEDLMPEVREALHVNARIREMGYRYERIDEDECERGLE</sequence>
<comment type="caution">
    <text evidence="2">The sequence shown here is derived from an EMBL/GenBank/DDBJ whole genome shotgun (WGS) entry which is preliminary data.</text>
</comment>
<dbReference type="EMBL" id="JACAZI010000002">
    <property type="protein sequence ID" value="KAF7368635.1"/>
    <property type="molecule type" value="Genomic_DNA"/>
</dbReference>
<accession>A0A8H7DBS5</accession>
<feature type="compositionally biased region" description="Low complexity" evidence="1">
    <location>
        <begin position="35"/>
        <end position="45"/>
    </location>
</feature>
<feature type="compositionally biased region" description="Polar residues" evidence="1">
    <location>
        <begin position="1"/>
        <end position="12"/>
    </location>
</feature>